<gene>
    <name evidence="1" type="ORF">MRATA1EN1_LOCUS584</name>
</gene>
<proteinExistence type="predicted"/>
<name>A0ABN8XQI8_RANTA</name>
<dbReference type="Proteomes" id="UP001176941">
    <property type="component" value="Chromosome 1"/>
</dbReference>
<reference evidence="1" key="1">
    <citation type="submission" date="2023-04" db="EMBL/GenBank/DDBJ databases">
        <authorList>
            <consortium name="ELIXIR-Norway"/>
        </authorList>
    </citation>
    <scope>NUCLEOTIDE SEQUENCE [LARGE SCALE GENOMIC DNA]</scope>
</reference>
<evidence type="ECO:0000313" key="2">
    <source>
        <dbReference type="Proteomes" id="UP001176941"/>
    </source>
</evidence>
<sequence length="99" mass="11434">MQLAYPRRPVGGNAEALLEQKPLPSTCTYITFLIPLPKRFIFRAYRWQGFTVKSPGKKISILDTCFFFFLGPRDRLTAIHFPSPRGKLVPQSLRKLGWH</sequence>
<protein>
    <submittedName>
        <fullName evidence="1">Uncharacterized protein</fullName>
    </submittedName>
</protein>
<keyword evidence="2" id="KW-1185">Reference proteome</keyword>
<organism evidence="1 2">
    <name type="scientific">Rangifer tarandus platyrhynchus</name>
    <name type="common">Svalbard reindeer</name>
    <dbReference type="NCBI Taxonomy" id="3082113"/>
    <lineage>
        <taxon>Eukaryota</taxon>
        <taxon>Metazoa</taxon>
        <taxon>Chordata</taxon>
        <taxon>Craniata</taxon>
        <taxon>Vertebrata</taxon>
        <taxon>Euteleostomi</taxon>
        <taxon>Mammalia</taxon>
        <taxon>Eutheria</taxon>
        <taxon>Laurasiatheria</taxon>
        <taxon>Artiodactyla</taxon>
        <taxon>Ruminantia</taxon>
        <taxon>Pecora</taxon>
        <taxon>Cervidae</taxon>
        <taxon>Odocoileinae</taxon>
        <taxon>Rangifer</taxon>
    </lineage>
</organism>
<evidence type="ECO:0000313" key="1">
    <source>
        <dbReference type="EMBL" id="CAI9151622.1"/>
    </source>
</evidence>
<dbReference type="EMBL" id="OX459937">
    <property type="protein sequence ID" value="CAI9151622.1"/>
    <property type="molecule type" value="Genomic_DNA"/>
</dbReference>
<accession>A0ABN8XQI8</accession>